<feature type="transmembrane region" description="Helical" evidence="2">
    <location>
        <begin position="597"/>
        <end position="620"/>
    </location>
</feature>
<evidence type="ECO:0000256" key="1">
    <source>
        <dbReference type="SAM" id="MobiDB-lite"/>
    </source>
</evidence>
<dbReference type="Proteomes" id="UP000815325">
    <property type="component" value="Unassembled WGS sequence"/>
</dbReference>
<proteinExistence type="predicted"/>
<keyword evidence="2" id="KW-0812">Transmembrane</keyword>
<evidence type="ECO:0000256" key="2">
    <source>
        <dbReference type="SAM" id="Phobius"/>
    </source>
</evidence>
<reference evidence="3" key="1">
    <citation type="submission" date="2017-08" db="EMBL/GenBank/DDBJ databases">
        <authorList>
            <person name="Polle J.E."/>
            <person name="Barry K."/>
            <person name="Cushman J."/>
            <person name="Schmutz J."/>
            <person name="Tran D."/>
            <person name="Hathwaick L.T."/>
            <person name="Yim W.C."/>
            <person name="Jenkins J."/>
            <person name="Mckie-Krisberg Z.M."/>
            <person name="Prochnik S."/>
            <person name="Lindquist E."/>
            <person name="Dockter R.B."/>
            <person name="Adam C."/>
            <person name="Molina H."/>
            <person name="Bunkerborg J."/>
            <person name="Jin E."/>
            <person name="Buchheim M."/>
            <person name="Magnuson J."/>
        </authorList>
    </citation>
    <scope>NUCLEOTIDE SEQUENCE</scope>
    <source>
        <strain evidence="3">CCAP 19/18</strain>
    </source>
</reference>
<protein>
    <submittedName>
        <fullName evidence="3">Uncharacterized protein</fullName>
    </submittedName>
</protein>
<organism evidence="3 4">
    <name type="scientific">Dunaliella salina</name>
    <name type="common">Green alga</name>
    <name type="synonym">Protococcus salinus</name>
    <dbReference type="NCBI Taxonomy" id="3046"/>
    <lineage>
        <taxon>Eukaryota</taxon>
        <taxon>Viridiplantae</taxon>
        <taxon>Chlorophyta</taxon>
        <taxon>core chlorophytes</taxon>
        <taxon>Chlorophyceae</taxon>
        <taxon>CS clade</taxon>
        <taxon>Chlamydomonadales</taxon>
        <taxon>Dunaliellaceae</taxon>
        <taxon>Dunaliella</taxon>
    </lineage>
</organism>
<sequence length="621" mass="65139">MRKDAANYRAVRDLAAHEAHLSATGRKKAHTSGELRAQASSSGPFALGAARSPPRSSRPSRYHTHLRRVKIQVQLDIDVDPGSLPNITALLQMLAARLPSGWVVDAAVRHGCVLVSLEVALPVQAANLPEGPAGNVSSSTLSSAGLLAELSDSVRSSAVDWASTVLSRMEPQTQELAPRLSLQMEDHKEVWVLDHHLREWCPGPDTAPLPQQGLFQLRVPRLALTWPHQAPQQYQQEGFQSRPASCPPAAAGAAFAAHPVRFEACLHAPWAAVQQGVHGWQGVPALDDPAWAAGQLVVLVRQAWGKYLPVQLEALHIVETVGSDAGPEAAAGTASATALAAKQHLRAACRFQVSVSIPTDALTEGGADRPWSLLHLELSVRENLLESCPIMFVPPQHADVAAELAAADAELGVLAFLHDLAEWLHLRGCMPGTACQPQLGSQDQAALMHAMGQDLLMSAQHWDMPALVCLLRAGLGNEEGWLVTRAGQQGTGQALPPRTAAAAAAAAVAAAATAAAGSLAPPGSSSTRVLSRAASAVTGAACISSRAADGDLAPWGPGGHPVAHVCARLQAGKQSRGRNREHAVAAKGELSIMQAEFWVGHLLTAMVVVVIAAAALHVVVT</sequence>
<comment type="caution">
    <text evidence="3">The sequence shown here is derived from an EMBL/GenBank/DDBJ whole genome shotgun (WGS) entry which is preliminary data.</text>
</comment>
<keyword evidence="2" id="KW-0472">Membrane</keyword>
<feature type="region of interest" description="Disordered" evidence="1">
    <location>
        <begin position="19"/>
        <end position="64"/>
    </location>
</feature>
<evidence type="ECO:0000313" key="4">
    <source>
        <dbReference type="Proteomes" id="UP000815325"/>
    </source>
</evidence>
<evidence type="ECO:0000313" key="3">
    <source>
        <dbReference type="EMBL" id="KAF5830004.1"/>
    </source>
</evidence>
<dbReference type="EMBL" id="MU070090">
    <property type="protein sequence ID" value="KAF5830004.1"/>
    <property type="molecule type" value="Genomic_DNA"/>
</dbReference>
<keyword evidence="2" id="KW-1133">Transmembrane helix</keyword>
<name>A0ABQ7G5Z8_DUNSA</name>
<gene>
    <name evidence="3" type="ORF">DUNSADRAFT_15178</name>
</gene>
<accession>A0ABQ7G5Z8</accession>
<keyword evidence="4" id="KW-1185">Reference proteome</keyword>